<dbReference type="InterPro" id="IPR000652">
    <property type="entry name" value="Triosephosphate_isomerase"/>
</dbReference>
<evidence type="ECO:0000256" key="9">
    <source>
        <dbReference type="HAMAP-Rule" id="MF_00147"/>
    </source>
</evidence>
<evidence type="ECO:0000256" key="6">
    <source>
        <dbReference type="ARBA" id="ARBA00022490"/>
    </source>
</evidence>
<keyword evidence="12" id="KW-1185">Reference proteome</keyword>
<dbReference type="AlphaFoldDB" id="A0A251WVY9"/>
<protein>
    <recommendedName>
        <fullName evidence="9 10">Triosephosphate isomerase</fullName>
        <shortName evidence="9">TIM</shortName>
        <shortName evidence="9">TPI</shortName>
        <ecNumber evidence="9 10">5.3.1.1</ecNumber>
    </recommendedName>
    <alternativeName>
        <fullName evidence="9">Triose-phosphate isomerase</fullName>
    </alternativeName>
</protein>
<dbReference type="Pfam" id="PF00121">
    <property type="entry name" value="TIM"/>
    <property type="match status" value="1"/>
</dbReference>
<dbReference type="GO" id="GO:0019563">
    <property type="term" value="P:glycerol catabolic process"/>
    <property type="evidence" value="ECO:0007669"/>
    <property type="project" value="TreeGrafter"/>
</dbReference>
<proteinExistence type="inferred from homology"/>
<dbReference type="PROSITE" id="PS51440">
    <property type="entry name" value="TIM_2"/>
    <property type="match status" value="1"/>
</dbReference>
<comment type="subunit">
    <text evidence="9 10">Homodimer.</text>
</comment>
<dbReference type="Proteomes" id="UP000194664">
    <property type="component" value="Unassembled WGS sequence"/>
</dbReference>
<feature type="binding site" evidence="9">
    <location>
        <begin position="9"/>
        <end position="11"/>
    </location>
    <ligand>
        <name>substrate</name>
    </ligand>
</feature>
<comment type="function">
    <text evidence="9">Involved in the gluconeogenesis. Catalyzes stereospecifically the conversion of dihydroxyacetone phosphate (DHAP) to D-glyceraldehyde-3-phosphate (G3P).</text>
</comment>
<dbReference type="InterPro" id="IPR020861">
    <property type="entry name" value="Triosephosphate_isomerase_AS"/>
</dbReference>
<evidence type="ECO:0000256" key="3">
    <source>
        <dbReference type="ARBA" id="ARBA00004939"/>
    </source>
</evidence>
<evidence type="ECO:0000256" key="4">
    <source>
        <dbReference type="ARBA" id="ARBA00007422"/>
    </source>
</evidence>
<dbReference type="NCBIfam" id="TIGR00419">
    <property type="entry name" value="tim"/>
    <property type="match status" value="1"/>
</dbReference>
<dbReference type="GO" id="GO:0004807">
    <property type="term" value="F:triose-phosphate isomerase activity"/>
    <property type="evidence" value="ECO:0007669"/>
    <property type="project" value="UniProtKB-UniRule"/>
</dbReference>
<evidence type="ECO:0000256" key="2">
    <source>
        <dbReference type="ARBA" id="ARBA00004680"/>
    </source>
</evidence>
<feature type="binding site" evidence="9">
    <location>
        <position position="169"/>
    </location>
    <ligand>
        <name>substrate</name>
    </ligand>
</feature>
<dbReference type="PANTHER" id="PTHR21139:SF42">
    <property type="entry name" value="TRIOSEPHOSPHATE ISOMERASE"/>
    <property type="match status" value="1"/>
</dbReference>
<dbReference type="OrthoDB" id="9809429at2"/>
<dbReference type="InterPro" id="IPR013785">
    <property type="entry name" value="Aldolase_TIM"/>
</dbReference>
<sequence length="248" mass="26147">MRRKLAAGNWKMNGIGIDLEQLDRLMELHPNPTVDLMICPPATLIHPMAAKTSEHPIHIGGQDCHTNEKGAHTGDISAVMLDDAGARAVILGHSERRADHGETDAVVASKSVAALEIGLTAVICIGETLEERESGKTLDVVGEQLAGSTPDIANGGNTVIAYEPVWAIGTGKIPTLEQIAEVHNFIRAELEKRFGEDGKAFRVLYGGSVKPSNAAEIFAIDNVDGALVGGASLKADDFSGIITALENA</sequence>
<evidence type="ECO:0000313" key="12">
    <source>
        <dbReference type="Proteomes" id="UP000194664"/>
    </source>
</evidence>
<dbReference type="EMBL" id="MSPP01000007">
    <property type="protein sequence ID" value="OUD08224.1"/>
    <property type="molecule type" value="Genomic_DNA"/>
</dbReference>
<evidence type="ECO:0000313" key="11">
    <source>
        <dbReference type="EMBL" id="OUD08224.1"/>
    </source>
</evidence>
<comment type="pathway">
    <text evidence="3">Carbohydrate metabolism; erythritol degradation.</text>
</comment>
<evidence type="ECO:0000256" key="7">
    <source>
        <dbReference type="ARBA" id="ARBA00023152"/>
    </source>
</evidence>
<dbReference type="CDD" id="cd00311">
    <property type="entry name" value="TIM"/>
    <property type="match status" value="1"/>
</dbReference>
<dbReference type="InterPro" id="IPR022896">
    <property type="entry name" value="TrioseP_Isoase_bac/euk"/>
</dbReference>
<keyword evidence="7 9" id="KW-0324">Glycolysis</keyword>
<accession>A0A251WVY9</accession>
<comment type="pathway">
    <text evidence="9 10">Carbohydrate biosynthesis; gluconeogenesis.</text>
</comment>
<evidence type="ECO:0000256" key="10">
    <source>
        <dbReference type="RuleBase" id="RU363013"/>
    </source>
</evidence>
<comment type="catalytic activity">
    <reaction evidence="9 10">
        <text>D-glyceraldehyde 3-phosphate = dihydroxyacetone phosphate</text>
        <dbReference type="Rhea" id="RHEA:18585"/>
        <dbReference type="ChEBI" id="CHEBI:57642"/>
        <dbReference type="ChEBI" id="CHEBI:59776"/>
        <dbReference type="EC" id="5.3.1.1"/>
    </reaction>
</comment>
<dbReference type="RefSeq" id="WP_086452463.1">
    <property type="nucleotide sequence ID" value="NZ_MSPP01000007.1"/>
</dbReference>
<dbReference type="GO" id="GO:0046166">
    <property type="term" value="P:glyceraldehyde-3-phosphate biosynthetic process"/>
    <property type="evidence" value="ECO:0007669"/>
    <property type="project" value="TreeGrafter"/>
</dbReference>
<keyword evidence="6 9" id="KW-0963">Cytoplasm</keyword>
<evidence type="ECO:0000256" key="1">
    <source>
        <dbReference type="ARBA" id="ARBA00000148"/>
    </source>
</evidence>
<comment type="pathway">
    <text evidence="2 9 10">Carbohydrate degradation; glycolysis; D-glyceraldehyde 3-phosphate from glycerone phosphate: step 1/1.</text>
</comment>
<gene>
    <name evidence="9" type="primary">tpiA</name>
    <name evidence="11" type="ORF">BVC71_14790</name>
</gene>
<dbReference type="UniPathway" id="UPA01066"/>
<comment type="similarity">
    <text evidence="4 9 10">Belongs to the triosephosphate isomerase family.</text>
</comment>
<evidence type="ECO:0000256" key="8">
    <source>
        <dbReference type="ARBA" id="ARBA00023235"/>
    </source>
</evidence>
<keyword evidence="5 9" id="KW-0312">Gluconeogenesis</keyword>
<dbReference type="SUPFAM" id="SSF51351">
    <property type="entry name" value="Triosephosphate isomerase (TIM)"/>
    <property type="match status" value="1"/>
</dbReference>
<feature type="active site" description="Proton acceptor" evidence="9">
    <location>
        <position position="163"/>
    </location>
</feature>
<comment type="catalytic activity">
    <reaction evidence="1">
        <text>L-erythrulose 1-phosphate = D-erythrulose 4-phosphate</text>
        <dbReference type="Rhea" id="RHEA:49588"/>
        <dbReference type="ChEBI" id="CHEBI:58002"/>
        <dbReference type="ChEBI" id="CHEBI:90796"/>
        <dbReference type="EC" id="5.3.1.33"/>
    </reaction>
</comment>
<dbReference type="UniPathway" id="UPA00109">
    <property type="reaction ID" value="UER00189"/>
</dbReference>
<organism evidence="11 12">
    <name type="scientific">Marivivens niveibacter</name>
    <dbReference type="NCBI Taxonomy" id="1930667"/>
    <lineage>
        <taxon>Bacteria</taxon>
        <taxon>Pseudomonadati</taxon>
        <taxon>Pseudomonadota</taxon>
        <taxon>Alphaproteobacteria</taxon>
        <taxon>Rhodobacterales</taxon>
        <taxon>Paracoccaceae</taxon>
        <taxon>Marivivens group</taxon>
        <taxon>Marivivens</taxon>
    </lineage>
</organism>
<comment type="caution">
    <text evidence="11">The sequence shown here is derived from an EMBL/GenBank/DDBJ whole genome shotgun (WGS) entry which is preliminary data.</text>
</comment>
<dbReference type="HAMAP" id="MF_00147_B">
    <property type="entry name" value="TIM_B"/>
    <property type="match status" value="1"/>
</dbReference>
<dbReference type="InterPro" id="IPR035990">
    <property type="entry name" value="TIM_sf"/>
</dbReference>
<keyword evidence="8 9" id="KW-0413">Isomerase</keyword>
<feature type="active site" description="Electrophile" evidence="9">
    <location>
        <position position="93"/>
    </location>
</feature>
<dbReference type="UniPathway" id="UPA00138"/>
<feature type="binding site" evidence="9">
    <location>
        <position position="208"/>
    </location>
    <ligand>
        <name>substrate</name>
    </ligand>
</feature>
<dbReference type="FunFam" id="3.20.20.70:FF:000016">
    <property type="entry name" value="Triosephosphate isomerase"/>
    <property type="match status" value="1"/>
</dbReference>
<comment type="subcellular location">
    <subcellularLocation>
        <location evidence="9 10">Cytoplasm</location>
    </subcellularLocation>
</comment>
<dbReference type="GO" id="GO:0005829">
    <property type="term" value="C:cytosol"/>
    <property type="evidence" value="ECO:0007669"/>
    <property type="project" value="TreeGrafter"/>
</dbReference>
<dbReference type="Gene3D" id="3.20.20.70">
    <property type="entry name" value="Aldolase class I"/>
    <property type="match status" value="1"/>
</dbReference>
<reference evidence="11 12" key="1">
    <citation type="submission" date="2016-12" db="EMBL/GenBank/DDBJ databases">
        <title>The draft genome sequence of HSLHS2.</title>
        <authorList>
            <person name="Hu D."/>
            <person name="Wang L."/>
            <person name="Shao Z."/>
        </authorList>
    </citation>
    <scope>NUCLEOTIDE SEQUENCE [LARGE SCALE GENOMIC DNA]</scope>
    <source>
        <strain evidence="11">MCCC 1A06712</strain>
    </source>
</reference>
<dbReference type="PROSITE" id="PS00171">
    <property type="entry name" value="TIM_1"/>
    <property type="match status" value="1"/>
</dbReference>
<feature type="binding site" evidence="9">
    <location>
        <begin position="229"/>
        <end position="230"/>
    </location>
    <ligand>
        <name>substrate</name>
    </ligand>
</feature>
<evidence type="ECO:0000256" key="5">
    <source>
        <dbReference type="ARBA" id="ARBA00022432"/>
    </source>
</evidence>
<dbReference type="PANTHER" id="PTHR21139">
    <property type="entry name" value="TRIOSEPHOSPHATE ISOMERASE"/>
    <property type="match status" value="1"/>
</dbReference>
<dbReference type="EC" id="5.3.1.1" evidence="9 10"/>
<name>A0A251WVY9_9RHOB</name>
<dbReference type="GO" id="GO:0006096">
    <property type="term" value="P:glycolytic process"/>
    <property type="evidence" value="ECO:0007669"/>
    <property type="project" value="UniProtKB-UniRule"/>
</dbReference>
<dbReference type="GO" id="GO:0006094">
    <property type="term" value="P:gluconeogenesis"/>
    <property type="evidence" value="ECO:0007669"/>
    <property type="project" value="UniProtKB-UniRule"/>
</dbReference>